<evidence type="ECO:0000313" key="4">
    <source>
        <dbReference type="EMBL" id="MCD2195910.1"/>
    </source>
</evidence>
<accession>A0ABS8PCA5</accession>
<feature type="coiled-coil region" evidence="1">
    <location>
        <begin position="78"/>
        <end position="119"/>
    </location>
</feature>
<keyword evidence="1" id="KW-0175">Coiled coil</keyword>
<dbReference type="InterPro" id="IPR009061">
    <property type="entry name" value="DNA-bd_dom_put_sf"/>
</dbReference>
<feature type="region of interest" description="Disordered" evidence="2">
    <location>
        <begin position="121"/>
        <end position="165"/>
    </location>
</feature>
<comment type="caution">
    <text evidence="4">The sequence shown here is derived from an EMBL/GenBank/DDBJ whole genome shotgun (WGS) entry which is preliminary data.</text>
</comment>
<evidence type="ECO:0000259" key="3">
    <source>
        <dbReference type="PROSITE" id="PS50937"/>
    </source>
</evidence>
<gene>
    <name evidence="4" type="ORF">LQ327_21300</name>
</gene>
<sequence length="165" mass="18116">MGAEGLDDEDVPALTTGQAADVIGVQPAFLRSLDAGRMLRPQRSAGGHRRWTRRQLALAARVRALFDEGLTLTAAWKVVSLEDRVDEVSRERDLARAELERTRRELDRMRREAAEAVKIRSESIARSGSPERAYRAPGLHRATGCVPATARSSTTPATTTDVTQP</sequence>
<dbReference type="Proteomes" id="UP001199469">
    <property type="component" value="Unassembled WGS sequence"/>
</dbReference>
<dbReference type="EMBL" id="JAJNDB010000005">
    <property type="protein sequence ID" value="MCD2195910.1"/>
    <property type="molecule type" value="Genomic_DNA"/>
</dbReference>
<dbReference type="Pfam" id="PF13411">
    <property type="entry name" value="MerR_1"/>
    <property type="match status" value="1"/>
</dbReference>
<proteinExistence type="predicted"/>
<name>A0ABS8PCA5_9PSEU</name>
<evidence type="ECO:0000256" key="1">
    <source>
        <dbReference type="SAM" id="Coils"/>
    </source>
</evidence>
<keyword evidence="5" id="KW-1185">Reference proteome</keyword>
<dbReference type="PROSITE" id="PS50937">
    <property type="entry name" value="HTH_MERR_2"/>
    <property type="match status" value="1"/>
</dbReference>
<dbReference type="InterPro" id="IPR000551">
    <property type="entry name" value="MerR-type_HTH_dom"/>
</dbReference>
<feature type="domain" description="HTH merR-type" evidence="3">
    <location>
        <begin position="13"/>
        <end position="81"/>
    </location>
</feature>
<evidence type="ECO:0000313" key="5">
    <source>
        <dbReference type="Proteomes" id="UP001199469"/>
    </source>
</evidence>
<dbReference type="SMART" id="SM00422">
    <property type="entry name" value="HTH_MERR"/>
    <property type="match status" value="1"/>
</dbReference>
<dbReference type="RefSeq" id="WP_230737741.1">
    <property type="nucleotide sequence ID" value="NZ_JAJNDB010000005.1"/>
</dbReference>
<reference evidence="4 5" key="1">
    <citation type="submission" date="2021-11" db="EMBL/GenBank/DDBJ databases">
        <title>Draft genome sequence of Actinomycetospora sp. SF1 isolated from the rhizosphere soil.</title>
        <authorList>
            <person name="Duangmal K."/>
            <person name="Chantavorakit T."/>
        </authorList>
    </citation>
    <scope>NUCLEOTIDE SEQUENCE [LARGE SCALE GENOMIC DNA]</scope>
    <source>
        <strain evidence="4 5">TBRC 5722</strain>
    </source>
</reference>
<evidence type="ECO:0000256" key="2">
    <source>
        <dbReference type="SAM" id="MobiDB-lite"/>
    </source>
</evidence>
<feature type="compositionally biased region" description="Low complexity" evidence="2">
    <location>
        <begin position="147"/>
        <end position="165"/>
    </location>
</feature>
<protein>
    <submittedName>
        <fullName evidence="4">MerR family transcriptional regulator</fullName>
    </submittedName>
</protein>
<dbReference type="Gene3D" id="1.10.1660.10">
    <property type="match status" value="1"/>
</dbReference>
<organism evidence="4 5">
    <name type="scientific">Actinomycetospora endophytica</name>
    <dbReference type="NCBI Taxonomy" id="2291215"/>
    <lineage>
        <taxon>Bacteria</taxon>
        <taxon>Bacillati</taxon>
        <taxon>Actinomycetota</taxon>
        <taxon>Actinomycetes</taxon>
        <taxon>Pseudonocardiales</taxon>
        <taxon>Pseudonocardiaceae</taxon>
        <taxon>Actinomycetospora</taxon>
    </lineage>
</organism>
<dbReference type="SUPFAM" id="SSF46955">
    <property type="entry name" value="Putative DNA-binding domain"/>
    <property type="match status" value="1"/>
</dbReference>